<dbReference type="PROSITE" id="PS50048">
    <property type="entry name" value="ZN2_CY6_FUNGAL_2"/>
    <property type="match status" value="1"/>
</dbReference>
<accession>A1CB37</accession>
<dbReference type="EMBL" id="DS027049">
    <property type="protein sequence ID" value="EAW12955.1"/>
    <property type="molecule type" value="Genomic_DNA"/>
</dbReference>
<evidence type="ECO:0000313" key="8">
    <source>
        <dbReference type="EMBL" id="EAW12955.1"/>
    </source>
</evidence>
<dbReference type="Proteomes" id="UP000006701">
    <property type="component" value="Unassembled WGS sequence"/>
</dbReference>
<keyword evidence="9" id="KW-1185">Reference proteome</keyword>
<feature type="compositionally biased region" description="Low complexity" evidence="6">
    <location>
        <begin position="166"/>
        <end position="175"/>
    </location>
</feature>
<dbReference type="GO" id="GO:0008270">
    <property type="term" value="F:zinc ion binding"/>
    <property type="evidence" value="ECO:0007669"/>
    <property type="project" value="InterPro"/>
</dbReference>
<keyword evidence="5" id="KW-0539">Nucleus</keyword>
<dbReference type="GO" id="GO:0003677">
    <property type="term" value="F:DNA binding"/>
    <property type="evidence" value="ECO:0007669"/>
    <property type="project" value="UniProtKB-KW"/>
</dbReference>
<evidence type="ECO:0000256" key="1">
    <source>
        <dbReference type="ARBA" id="ARBA00004123"/>
    </source>
</evidence>
<evidence type="ECO:0000256" key="5">
    <source>
        <dbReference type="ARBA" id="ARBA00023242"/>
    </source>
</evidence>
<evidence type="ECO:0000256" key="3">
    <source>
        <dbReference type="ARBA" id="ARBA00023125"/>
    </source>
</evidence>
<comment type="subcellular location">
    <subcellularLocation>
        <location evidence="1">Nucleus</location>
    </subcellularLocation>
</comment>
<dbReference type="OrthoDB" id="10438116at2759"/>
<dbReference type="PROSITE" id="PS00463">
    <property type="entry name" value="ZN2_CY6_FUNGAL_1"/>
    <property type="match status" value="1"/>
</dbReference>
<keyword evidence="4" id="KW-0804">Transcription</keyword>
<dbReference type="Gene3D" id="4.10.240.10">
    <property type="entry name" value="Zn(2)-C6 fungal-type DNA-binding domain"/>
    <property type="match status" value="1"/>
</dbReference>
<dbReference type="RefSeq" id="XP_001274381.1">
    <property type="nucleotide sequence ID" value="XM_001274380.1"/>
</dbReference>
<sequence length="267" mass="29788">MTVNRYGTYGNGFPRFLFKRQLLLATLADDSRPFPREFRVSRLLNVTGLMIKFGPGPEPEPEGITSLADQDNPSLTTSPPRKRRRPPKSCDPCRRRKVRCDREFPCGPCERARTSLQCFYRPAVAARSPSVDEFSGLTASCVPEGHTPPPQAVDPQTQSRPPAPTSQSQPQDQNQYQNKIIQDLQNRVRRLEEQLPGPPLSRGTTGPNPSVSQTQALRHLHDRVLGAEQQLSDASRPSPSVNEWAIPATLPRLRVAPDKTKLFSPSH</sequence>
<keyword evidence="2" id="KW-0805">Transcription regulation</keyword>
<keyword evidence="3" id="KW-0238">DNA-binding</keyword>
<dbReference type="KEGG" id="act:ACLA_013920"/>
<dbReference type="GO" id="GO:0000981">
    <property type="term" value="F:DNA-binding transcription factor activity, RNA polymerase II-specific"/>
    <property type="evidence" value="ECO:0007669"/>
    <property type="project" value="InterPro"/>
</dbReference>
<dbReference type="InterPro" id="IPR050613">
    <property type="entry name" value="Sec_Metabolite_Reg"/>
</dbReference>
<dbReference type="Pfam" id="PF00172">
    <property type="entry name" value="Zn_clus"/>
    <property type="match status" value="1"/>
</dbReference>
<dbReference type="CDD" id="cd00067">
    <property type="entry name" value="GAL4"/>
    <property type="match status" value="1"/>
</dbReference>
<dbReference type="InterPro" id="IPR036864">
    <property type="entry name" value="Zn2-C6_fun-type_DNA-bd_sf"/>
</dbReference>
<feature type="region of interest" description="Disordered" evidence="6">
    <location>
        <begin position="54"/>
        <end position="94"/>
    </location>
</feature>
<dbReference type="GO" id="GO:0005634">
    <property type="term" value="C:nucleus"/>
    <property type="evidence" value="ECO:0007669"/>
    <property type="project" value="UniProtKB-SubCell"/>
</dbReference>
<dbReference type="SUPFAM" id="SSF57701">
    <property type="entry name" value="Zn2/Cys6 DNA-binding domain"/>
    <property type="match status" value="1"/>
</dbReference>
<proteinExistence type="predicted"/>
<name>A1CB37_ASPCL</name>
<dbReference type="PANTHER" id="PTHR31001:SF58">
    <property type="entry name" value="ZN(II)2CYS6 TRANSCRIPTION FACTOR (EUROFUNG)"/>
    <property type="match status" value="1"/>
</dbReference>
<dbReference type="PANTHER" id="PTHR31001">
    <property type="entry name" value="UNCHARACTERIZED TRANSCRIPTIONAL REGULATORY PROTEIN"/>
    <property type="match status" value="1"/>
</dbReference>
<feature type="domain" description="Zn(2)-C6 fungal-type" evidence="7">
    <location>
        <begin position="89"/>
        <end position="120"/>
    </location>
</feature>
<dbReference type="SMART" id="SM00066">
    <property type="entry name" value="GAL4"/>
    <property type="match status" value="1"/>
</dbReference>
<dbReference type="VEuPathDB" id="FungiDB:ACLA_013920"/>
<dbReference type="GeneID" id="4706185"/>
<evidence type="ECO:0000256" key="6">
    <source>
        <dbReference type="SAM" id="MobiDB-lite"/>
    </source>
</evidence>
<dbReference type="InterPro" id="IPR001138">
    <property type="entry name" value="Zn2Cys6_DnaBD"/>
</dbReference>
<dbReference type="HOGENOM" id="CLU_1041980_0_0_1"/>
<evidence type="ECO:0000313" key="9">
    <source>
        <dbReference type="Proteomes" id="UP000006701"/>
    </source>
</evidence>
<protein>
    <submittedName>
        <fullName evidence="8">C6 transcription factor, putative</fullName>
    </submittedName>
</protein>
<evidence type="ECO:0000259" key="7">
    <source>
        <dbReference type="PROSITE" id="PS50048"/>
    </source>
</evidence>
<feature type="compositionally biased region" description="Polar residues" evidence="6">
    <location>
        <begin position="67"/>
        <end position="77"/>
    </location>
</feature>
<organism evidence="8 9">
    <name type="scientific">Aspergillus clavatus (strain ATCC 1007 / CBS 513.65 / DSM 816 / NCTC 3887 / NRRL 1 / QM 1276 / 107)</name>
    <dbReference type="NCBI Taxonomy" id="344612"/>
    <lineage>
        <taxon>Eukaryota</taxon>
        <taxon>Fungi</taxon>
        <taxon>Dikarya</taxon>
        <taxon>Ascomycota</taxon>
        <taxon>Pezizomycotina</taxon>
        <taxon>Eurotiomycetes</taxon>
        <taxon>Eurotiomycetidae</taxon>
        <taxon>Eurotiales</taxon>
        <taxon>Aspergillaceae</taxon>
        <taxon>Aspergillus</taxon>
        <taxon>Aspergillus subgen. Fumigati</taxon>
    </lineage>
</organism>
<reference evidence="8 9" key="1">
    <citation type="journal article" date="2008" name="PLoS Genet.">
        <title>Genomic islands in the pathogenic filamentous fungus Aspergillus fumigatus.</title>
        <authorList>
            <person name="Fedorova N.D."/>
            <person name="Khaldi N."/>
            <person name="Joardar V.S."/>
            <person name="Maiti R."/>
            <person name="Amedeo P."/>
            <person name="Anderson M.J."/>
            <person name="Crabtree J."/>
            <person name="Silva J.C."/>
            <person name="Badger J.H."/>
            <person name="Albarraq A."/>
            <person name="Angiuoli S."/>
            <person name="Bussey H."/>
            <person name="Bowyer P."/>
            <person name="Cotty P.J."/>
            <person name="Dyer P.S."/>
            <person name="Egan A."/>
            <person name="Galens K."/>
            <person name="Fraser-Liggett C.M."/>
            <person name="Haas B.J."/>
            <person name="Inman J.M."/>
            <person name="Kent R."/>
            <person name="Lemieux S."/>
            <person name="Malavazi I."/>
            <person name="Orvis J."/>
            <person name="Roemer T."/>
            <person name="Ronning C.M."/>
            <person name="Sundaram J.P."/>
            <person name="Sutton G."/>
            <person name="Turner G."/>
            <person name="Venter J.C."/>
            <person name="White O.R."/>
            <person name="Whitty B.R."/>
            <person name="Youngman P."/>
            <person name="Wolfe K.H."/>
            <person name="Goldman G.H."/>
            <person name="Wortman J.R."/>
            <person name="Jiang B."/>
            <person name="Denning D.W."/>
            <person name="Nierman W.C."/>
        </authorList>
    </citation>
    <scope>NUCLEOTIDE SEQUENCE [LARGE SCALE GENOMIC DNA]</scope>
    <source>
        <strain evidence="9">ATCC 1007 / CBS 513.65 / DSM 816 / NCTC 3887 / NRRL 1</strain>
    </source>
</reference>
<evidence type="ECO:0000256" key="2">
    <source>
        <dbReference type="ARBA" id="ARBA00023015"/>
    </source>
</evidence>
<feature type="region of interest" description="Disordered" evidence="6">
    <location>
        <begin position="137"/>
        <end position="175"/>
    </location>
</feature>
<evidence type="ECO:0000256" key="4">
    <source>
        <dbReference type="ARBA" id="ARBA00023163"/>
    </source>
</evidence>
<dbReference type="eggNOG" id="ENOG502SMMJ">
    <property type="taxonomic scope" value="Eukaryota"/>
</dbReference>
<gene>
    <name evidence="8" type="ORF">ACLA_013920</name>
</gene>
<dbReference type="AlphaFoldDB" id="A1CB37"/>